<keyword evidence="2" id="KW-1185">Reference proteome</keyword>
<dbReference type="Proteomes" id="UP000366051">
    <property type="component" value="Chromosome"/>
</dbReference>
<name>A0A5Q2N1M8_9FIRM</name>
<evidence type="ECO:0000313" key="2">
    <source>
        <dbReference type="Proteomes" id="UP000366051"/>
    </source>
</evidence>
<sequence length="57" mass="6937">MTYNQLLSSAKFTCYRYRRKERKTLQKKDLFDMTNLRKKKTLEKTQKTQKKEACASK</sequence>
<dbReference type="KEGG" id="hcv:FTV88_1359"/>
<dbReference type="AlphaFoldDB" id="A0A5Q2N1M8"/>
<proteinExistence type="predicted"/>
<accession>A0A5Q2N1M8</accession>
<evidence type="ECO:0000313" key="1">
    <source>
        <dbReference type="EMBL" id="QGG47506.1"/>
    </source>
</evidence>
<gene>
    <name evidence="1" type="ORF">FTV88_1359</name>
</gene>
<dbReference type="EMBL" id="CP045875">
    <property type="protein sequence ID" value="QGG47506.1"/>
    <property type="molecule type" value="Genomic_DNA"/>
</dbReference>
<reference evidence="2" key="1">
    <citation type="submission" date="2019-11" db="EMBL/GenBank/DDBJ databases">
        <title>Genome sequence of Heliorestis convoluta strain HH, an alkaliphilic and minimalistic phototrophic bacterium from a soda lake in Egypt.</title>
        <authorList>
            <person name="Dewey E.D."/>
            <person name="Stokes L.M."/>
            <person name="Burchell B.M."/>
            <person name="Shaffer K.N."/>
            <person name="Huntington A.M."/>
            <person name="Baker J.M."/>
            <person name="Nadendla S."/>
            <person name="Giglio M.G."/>
            <person name="Touchman J.W."/>
            <person name="Blankenship R.E."/>
            <person name="Madigan M.T."/>
            <person name="Sattley W.M."/>
        </authorList>
    </citation>
    <scope>NUCLEOTIDE SEQUENCE [LARGE SCALE GENOMIC DNA]</scope>
    <source>
        <strain evidence="2">HH</strain>
    </source>
</reference>
<organism evidence="1 2">
    <name type="scientific">Heliorestis convoluta</name>
    <dbReference type="NCBI Taxonomy" id="356322"/>
    <lineage>
        <taxon>Bacteria</taxon>
        <taxon>Bacillati</taxon>
        <taxon>Bacillota</taxon>
        <taxon>Clostridia</taxon>
        <taxon>Eubacteriales</taxon>
        <taxon>Heliobacteriaceae</taxon>
        <taxon>Heliorestis</taxon>
    </lineage>
</organism>
<protein>
    <submittedName>
        <fullName evidence="1">Uncharacterized protein</fullName>
    </submittedName>
</protein>